<proteinExistence type="predicted"/>
<name>A0A7J0H212_9ERIC</name>
<feature type="region of interest" description="Disordered" evidence="1">
    <location>
        <begin position="59"/>
        <end position="98"/>
    </location>
</feature>
<gene>
    <name evidence="2" type="ORF">Acr_26g0000940</name>
</gene>
<evidence type="ECO:0000256" key="1">
    <source>
        <dbReference type="SAM" id="MobiDB-lite"/>
    </source>
</evidence>
<organism evidence="2 3">
    <name type="scientific">Actinidia rufa</name>
    <dbReference type="NCBI Taxonomy" id="165716"/>
    <lineage>
        <taxon>Eukaryota</taxon>
        <taxon>Viridiplantae</taxon>
        <taxon>Streptophyta</taxon>
        <taxon>Embryophyta</taxon>
        <taxon>Tracheophyta</taxon>
        <taxon>Spermatophyta</taxon>
        <taxon>Magnoliopsida</taxon>
        <taxon>eudicotyledons</taxon>
        <taxon>Gunneridae</taxon>
        <taxon>Pentapetalae</taxon>
        <taxon>asterids</taxon>
        <taxon>Ericales</taxon>
        <taxon>Actinidiaceae</taxon>
        <taxon>Actinidia</taxon>
    </lineage>
</organism>
<evidence type="ECO:0000313" key="3">
    <source>
        <dbReference type="Proteomes" id="UP000585474"/>
    </source>
</evidence>
<feature type="region of interest" description="Disordered" evidence="1">
    <location>
        <begin position="132"/>
        <end position="152"/>
    </location>
</feature>
<accession>A0A7J0H212</accession>
<dbReference type="AlphaFoldDB" id="A0A7J0H212"/>
<reference evidence="2 3" key="1">
    <citation type="submission" date="2019-07" db="EMBL/GenBank/DDBJ databases">
        <title>De Novo Assembly of kiwifruit Actinidia rufa.</title>
        <authorList>
            <person name="Sugita-Konishi S."/>
            <person name="Sato K."/>
            <person name="Mori E."/>
            <person name="Abe Y."/>
            <person name="Kisaki G."/>
            <person name="Hamano K."/>
            <person name="Suezawa K."/>
            <person name="Otani M."/>
            <person name="Fukuda T."/>
            <person name="Manabe T."/>
            <person name="Gomi K."/>
            <person name="Tabuchi M."/>
            <person name="Akimitsu K."/>
            <person name="Kataoka I."/>
        </authorList>
    </citation>
    <scope>NUCLEOTIDE SEQUENCE [LARGE SCALE GENOMIC DNA]</scope>
    <source>
        <strain evidence="3">cv. Fuchu</strain>
    </source>
</reference>
<protein>
    <submittedName>
        <fullName evidence="2">Uncharacterized protein</fullName>
    </submittedName>
</protein>
<comment type="caution">
    <text evidence="2">The sequence shown here is derived from an EMBL/GenBank/DDBJ whole genome shotgun (WGS) entry which is preliminary data.</text>
</comment>
<dbReference type="Proteomes" id="UP000585474">
    <property type="component" value="Unassembled WGS sequence"/>
</dbReference>
<feature type="compositionally biased region" description="Basic and acidic residues" evidence="1">
    <location>
        <begin position="71"/>
        <end position="81"/>
    </location>
</feature>
<keyword evidence="3" id="KW-1185">Reference proteome</keyword>
<dbReference type="EMBL" id="BJWL01000026">
    <property type="protein sequence ID" value="GFZ16824.1"/>
    <property type="molecule type" value="Genomic_DNA"/>
</dbReference>
<feature type="compositionally biased region" description="Basic and acidic residues" evidence="1">
    <location>
        <begin position="89"/>
        <end position="98"/>
    </location>
</feature>
<sequence>MHSNDLRGEDTNLTKPEVVFKMRMFKTIDIQKTWLPEFKDRPIITGRFSITTINRDIIVDSTEGEDEEEKESSRQHKEVEGNLKVLPPHTKETYEEPSDHNLQFQWQNEKTMHGEMANIDNQLEALWVNIIPPPPFDASNAPSRRPYRAPPY</sequence>
<evidence type="ECO:0000313" key="2">
    <source>
        <dbReference type="EMBL" id="GFZ16824.1"/>
    </source>
</evidence>